<dbReference type="OrthoDB" id="9801938at2"/>
<comment type="caution">
    <text evidence="6">The sequence shown here is derived from an EMBL/GenBank/DDBJ whole genome shotgun (WGS) entry which is preliminary data.</text>
</comment>
<dbReference type="Gene3D" id="3.40.50.10420">
    <property type="entry name" value="NagB/RpiA/CoA transferase-like"/>
    <property type="match status" value="1"/>
</dbReference>
<accession>A0A1S8DCE3</accession>
<dbReference type="GO" id="GO:0030272">
    <property type="term" value="F:5-formyltetrahydrofolate cyclo-ligase activity"/>
    <property type="evidence" value="ECO:0007669"/>
    <property type="project" value="UniProtKB-EC"/>
</dbReference>
<dbReference type="Proteomes" id="UP000242847">
    <property type="component" value="Unassembled WGS sequence"/>
</dbReference>
<dbReference type="AlphaFoldDB" id="A0A1S8DCE3"/>
<keyword evidence="2 4" id="KW-0547">Nucleotide-binding</keyword>
<evidence type="ECO:0000256" key="3">
    <source>
        <dbReference type="ARBA" id="ARBA00022840"/>
    </source>
</evidence>
<organism evidence="6 7">
    <name type="scientific">Halopseudomonas pachastrellae</name>
    <dbReference type="NCBI Taxonomy" id="254161"/>
    <lineage>
        <taxon>Bacteria</taxon>
        <taxon>Pseudomonadati</taxon>
        <taxon>Pseudomonadota</taxon>
        <taxon>Gammaproteobacteria</taxon>
        <taxon>Pseudomonadales</taxon>
        <taxon>Pseudomonadaceae</taxon>
        <taxon>Halopseudomonas</taxon>
    </lineage>
</organism>
<dbReference type="EC" id="6.3.3.2" evidence="5"/>
<dbReference type="STRING" id="254161.SAMN05216256_109137"/>
<dbReference type="PIRSF" id="PIRSF006806">
    <property type="entry name" value="FTHF_cligase"/>
    <property type="match status" value="1"/>
</dbReference>
<dbReference type="GO" id="GO:0046872">
    <property type="term" value="F:metal ion binding"/>
    <property type="evidence" value="ECO:0007669"/>
    <property type="project" value="UniProtKB-KW"/>
</dbReference>
<gene>
    <name evidence="6" type="ORF">BXT89_14545</name>
</gene>
<feature type="binding site" evidence="4">
    <location>
        <begin position="138"/>
        <end position="146"/>
    </location>
    <ligand>
        <name>ATP</name>
        <dbReference type="ChEBI" id="CHEBI:30616"/>
    </ligand>
</feature>
<reference evidence="6 7" key="1">
    <citation type="submission" date="2017-01" db="EMBL/GenBank/DDBJ databases">
        <title>Draft genome sequence of Pseudomonas pachastrellae type strain CCUG 46540T from a deep sea.</title>
        <authorList>
            <person name="Gomila M."/>
            <person name="Mulet M."/>
            <person name="Lalucat J."/>
            <person name="Garcia-Valdes E."/>
        </authorList>
    </citation>
    <scope>NUCLEOTIDE SEQUENCE [LARGE SCALE GENOMIC DNA]</scope>
    <source>
        <strain evidence="6 7">CCUG 46540</strain>
    </source>
</reference>
<evidence type="ECO:0000256" key="2">
    <source>
        <dbReference type="ARBA" id="ARBA00022741"/>
    </source>
</evidence>
<keyword evidence="3 4" id="KW-0067">ATP-binding</keyword>
<comment type="catalytic activity">
    <reaction evidence="5">
        <text>(6S)-5-formyl-5,6,7,8-tetrahydrofolate + ATP = (6R)-5,10-methenyltetrahydrofolate + ADP + phosphate</text>
        <dbReference type="Rhea" id="RHEA:10488"/>
        <dbReference type="ChEBI" id="CHEBI:30616"/>
        <dbReference type="ChEBI" id="CHEBI:43474"/>
        <dbReference type="ChEBI" id="CHEBI:57455"/>
        <dbReference type="ChEBI" id="CHEBI:57457"/>
        <dbReference type="ChEBI" id="CHEBI:456216"/>
        <dbReference type="EC" id="6.3.3.2"/>
    </reaction>
</comment>
<protein>
    <recommendedName>
        <fullName evidence="5">5-formyltetrahydrofolate cyclo-ligase</fullName>
        <ecNumber evidence="5">6.3.3.2</ecNumber>
    </recommendedName>
</protein>
<name>A0A1S8DCE3_9GAMM</name>
<proteinExistence type="inferred from homology"/>
<dbReference type="NCBIfam" id="TIGR02727">
    <property type="entry name" value="MTHFS_bact"/>
    <property type="match status" value="1"/>
</dbReference>
<keyword evidence="6" id="KW-0436">Ligase</keyword>
<dbReference type="PANTHER" id="PTHR23407:SF1">
    <property type="entry name" value="5-FORMYLTETRAHYDROFOLATE CYCLO-LIGASE"/>
    <property type="match status" value="1"/>
</dbReference>
<evidence type="ECO:0000313" key="6">
    <source>
        <dbReference type="EMBL" id="ONM43074.1"/>
    </source>
</evidence>
<dbReference type="InterPro" id="IPR002698">
    <property type="entry name" value="FTHF_cligase"/>
</dbReference>
<evidence type="ECO:0000313" key="7">
    <source>
        <dbReference type="Proteomes" id="UP000242847"/>
    </source>
</evidence>
<sequence length="195" mass="22903">MNQPVSRAQLRRQLRQRRRALSRAQQRAAARRLQRAMAQDLRFIRARHIAFYLANDGEIDPAPLMQHARRLGKHCYLPVLSRWPSTAMRFQRLITGQLWQHNRFGIREPRAQRTLQVKAWRLDLVLLPLVGFDAAGNRLGMGGGFYDRAFAWRRWRTHTRRPRLLGLAHHCQQVEHLDGASWDIPLDAVVTDRRP</sequence>
<feature type="binding site" evidence="4">
    <location>
        <begin position="7"/>
        <end position="11"/>
    </location>
    <ligand>
        <name>ATP</name>
        <dbReference type="ChEBI" id="CHEBI:30616"/>
    </ligand>
</feature>
<feature type="binding site" evidence="4">
    <location>
        <position position="58"/>
    </location>
    <ligand>
        <name>substrate</name>
    </ligand>
</feature>
<comment type="cofactor">
    <cofactor evidence="5">
        <name>Mg(2+)</name>
        <dbReference type="ChEBI" id="CHEBI:18420"/>
    </cofactor>
</comment>
<keyword evidence="5" id="KW-0479">Metal-binding</keyword>
<dbReference type="GO" id="GO:0005524">
    <property type="term" value="F:ATP binding"/>
    <property type="evidence" value="ECO:0007669"/>
    <property type="project" value="UniProtKB-KW"/>
</dbReference>
<dbReference type="SUPFAM" id="SSF100950">
    <property type="entry name" value="NagB/RpiA/CoA transferase-like"/>
    <property type="match status" value="1"/>
</dbReference>
<evidence type="ECO:0000256" key="5">
    <source>
        <dbReference type="RuleBase" id="RU361279"/>
    </source>
</evidence>
<comment type="similarity">
    <text evidence="1 5">Belongs to the 5-formyltetrahydrofolate cyclo-ligase family.</text>
</comment>
<dbReference type="InterPro" id="IPR024185">
    <property type="entry name" value="FTHF_cligase-like_sf"/>
</dbReference>
<dbReference type="PANTHER" id="PTHR23407">
    <property type="entry name" value="ATPASE INHIBITOR/5-FORMYLTETRAHYDROFOLATE CYCLO-LIGASE"/>
    <property type="match status" value="1"/>
</dbReference>
<dbReference type="GO" id="GO:0009396">
    <property type="term" value="P:folic acid-containing compound biosynthetic process"/>
    <property type="evidence" value="ECO:0007669"/>
    <property type="project" value="TreeGrafter"/>
</dbReference>
<dbReference type="GO" id="GO:0035999">
    <property type="term" value="P:tetrahydrofolate interconversion"/>
    <property type="evidence" value="ECO:0007669"/>
    <property type="project" value="TreeGrafter"/>
</dbReference>
<dbReference type="RefSeq" id="WP_083728403.1">
    <property type="nucleotide sequence ID" value="NZ_FOUD01000009.1"/>
</dbReference>
<feature type="binding site" evidence="4">
    <location>
        <position position="53"/>
    </location>
    <ligand>
        <name>substrate</name>
    </ligand>
</feature>
<dbReference type="InterPro" id="IPR037171">
    <property type="entry name" value="NagB/RpiA_transferase-like"/>
</dbReference>
<keyword evidence="7" id="KW-1185">Reference proteome</keyword>
<evidence type="ECO:0000256" key="1">
    <source>
        <dbReference type="ARBA" id="ARBA00010638"/>
    </source>
</evidence>
<dbReference type="Pfam" id="PF01812">
    <property type="entry name" value="5-FTHF_cyc-lig"/>
    <property type="match status" value="1"/>
</dbReference>
<evidence type="ECO:0000256" key="4">
    <source>
        <dbReference type="PIRSR" id="PIRSR006806-1"/>
    </source>
</evidence>
<dbReference type="EMBL" id="MUBC01000036">
    <property type="protein sequence ID" value="ONM43074.1"/>
    <property type="molecule type" value="Genomic_DNA"/>
</dbReference>
<keyword evidence="5" id="KW-0460">Magnesium</keyword>